<name>A0AAQ4EM49_AMBAM</name>
<gene>
    <name evidence="1" type="ORF">V5799_030858</name>
</gene>
<proteinExistence type="predicted"/>
<dbReference type="SUPFAM" id="SSF52047">
    <property type="entry name" value="RNI-like"/>
    <property type="match status" value="1"/>
</dbReference>
<protein>
    <submittedName>
        <fullName evidence="1">Uncharacterized protein</fullName>
    </submittedName>
</protein>
<evidence type="ECO:0000313" key="1">
    <source>
        <dbReference type="EMBL" id="KAK8775796.1"/>
    </source>
</evidence>
<evidence type="ECO:0000313" key="2">
    <source>
        <dbReference type="Proteomes" id="UP001321473"/>
    </source>
</evidence>
<dbReference type="Proteomes" id="UP001321473">
    <property type="component" value="Unassembled WGS sequence"/>
</dbReference>
<accession>A0AAQ4EM49</accession>
<dbReference type="EMBL" id="JARKHS020013715">
    <property type="protein sequence ID" value="KAK8775796.1"/>
    <property type="molecule type" value="Genomic_DNA"/>
</dbReference>
<comment type="caution">
    <text evidence="1">The sequence shown here is derived from an EMBL/GenBank/DDBJ whole genome shotgun (WGS) entry which is preliminary data.</text>
</comment>
<dbReference type="AlphaFoldDB" id="A0AAQ4EM49"/>
<reference evidence="1 2" key="1">
    <citation type="journal article" date="2023" name="Arcadia Sci">
        <title>De novo assembly of a long-read Amblyomma americanum tick genome.</title>
        <authorList>
            <person name="Chou S."/>
            <person name="Poskanzer K.E."/>
            <person name="Rollins M."/>
            <person name="Thuy-Boun P.S."/>
        </authorList>
    </citation>
    <scope>NUCLEOTIDE SEQUENCE [LARGE SCALE GENOMIC DNA]</scope>
    <source>
        <strain evidence="1">F_SG_1</strain>
        <tissue evidence="1">Salivary glands</tissue>
    </source>
</reference>
<organism evidence="1 2">
    <name type="scientific">Amblyomma americanum</name>
    <name type="common">Lone star tick</name>
    <dbReference type="NCBI Taxonomy" id="6943"/>
    <lineage>
        <taxon>Eukaryota</taxon>
        <taxon>Metazoa</taxon>
        <taxon>Ecdysozoa</taxon>
        <taxon>Arthropoda</taxon>
        <taxon>Chelicerata</taxon>
        <taxon>Arachnida</taxon>
        <taxon>Acari</taxon>
        <taxon>Parasitiformes</taxon>
        <taxon>Ixodida</taxon>
        <taxon>Ixodoidea</taxon>
        <taxon>Ixodidae</taxon>
        <taxon>Amblyomminae</taxon>
        <taxon>Amblyomma</taxon>
    </lineage>
</organism>
<dbReference type="Gene3D" id="3.80.10.10">
    <property type="entry name" value="Ribonuclease Inhibitor"/>
    <property type="match status" value="2"/>
</dbReference>
<dbReference type="InterPro" id="IPR032675">
    <property type="entry name" value="LRR_dom_sf"/>
</dbReference>
<sequence>MAAEPVYYLRFNAPTSELLRYLDAREPPLMTLVLTNCIVPDSEDLARAVARCDDLRNLQCVASHLYTDDILGLMLESLNHLTHLELSMVSNEQEALEQIEEVRNLSSGDLSDALANKLRYLYVEVDGEANLNLLDAFFARCPKVINFHVHLMGGILETAVSRCSQILASRPLIETFAFTSEVPPSEPLEPPARLDLRHAAAVCANVLYRRQPNLWNIARLSDLASSAERVRLTEPLLVVAVNNPDLDEQIHQAGSLNNWSDVRTLCLVLVAPPEASAVPRAVAGVSCCAALLQLFRGFKHLTELNVNSFHVDQELDLSLILQPLVHLQAVSFAPCGLSHNEALERLSLRCLSLEDLDIRNGPSGRSRACSYCEQELHLTDDDMLILSGRDWQGRLTVNVPKVGSLRFTNSVLAELRIIDHSDNPLSEYGHLGELLSKNPNLRSLLLQYKGLNIASSDFQDDIIQITMLRYLCLLSDKVMIESGEGIIRWMATQLRDAEAIHVHYKDCYNSDRQVSWTRPIERPEVLQGLEADEEEHPPQMGRGEVIQRTPCILCPTQTFIGLCKPHNRARRMNP</sequence>
<keyword evidence="2" id="KW-1185">Reference proteome</keyword>